<evidence type="ECO:0000256" key="2">
    <source>
        <dbReference type="ARBA" id="ARBA00009199"/>
    </source>
</evidence>
<dbReference type="PROSITE" id="PS00571">
    <property type="entry name" value="AMIDASES"/>
    <property type="match status" value="1"/>
</dbReference>
<organism evidence="8 10">
    <name type="scientific">Yarrowia lipolytica</name>
    <name type="common">Candida lipolytica</name>
    <dbReference type="NCBI Taxonomy" id="4952"/>
    <lineage>
        <taxon>Eukaryota</taxon>
        <taxon>Fungi</taxon>
        <taxon>Dikarya</taxon>
        <taxon>Ascomycota</taxon>
        <taxon>Saccharomycotina</taxon>
        <taxon>Dipodascomycetes</taxon>
        <taxon>Dipodascales</taxon>
        <taxon>Dipodascales incertae sedis</taxon>
        <taxon>Yarrowia</taxon>
    </lineage>
</organism>
<dbReference type="EMBL" id="CP017556">
    <property type="protein sequence ID" value="AOW04444.1"/>
    <property type="molecule type" value="Genomic_DNA"/>
</dbReference>
<feature type="domain" description="Amidase" evidence="7">
    <location>
        <begin position="98"/>
        <end position="542"/>
    </location>
</feature>
<comment type="catalytic activity">
    <reaction evidence="1">
        <text>a monocarboxylic acid amide + H2O = a monocarboxylate + NH4(+)</text>
        <dbReference type="Rhea" id="RHEA:12020"/>
        <dbReference type="ChEBI" id="CHEBI:15377"/>
        <dbReference type="ChEBI" id="CHEBI:28938"/>
        <dbReference type="ChEBI" id="CHEBI:35757"/>
        <dbReference type="ChEBI" id="CHEBI:83628"/>
        <dbReference type="EC" id="3.5.1.4"/>
    </reaction>
</comment>
<evidence type="ECO:0000313" key="10">
    <source>
        <dbReference type="Proteomes" id="UP000182444"/>
    </source>
</evidence>
<evidence type="ECO:0000259" key="7">
    <source>
        <dbReference type="Pfam" id="PF01425"/>
    </source>
</evidence>
<dbReference type="EMBL" id="KZ858985">
    <property type="protein sequence ID" value="RDW26153.1"/>
    <property type="molecule type" value="Genomic_DNA"/>
</dbReference>
<dbReference type="InterPro" id="IPR020556">
    <property type="entry name" value="Amidase_CS"/>
</dbReference>
<feature type="active site" description="Charge relay system" evidence="5">
    <location>
        <position position="148"/>
    </location>
</feature>
<dbReference type="PIRSF" id="PIRSF001221">
    <property type="entry name" value="Amidase_fungi"/>
    <property type="match status" value="1"/>
</dbReference>
<dbReference type="AlphaFoldDB" id="A0A1D8NFP5"/>
<dbReference type="KEGG" id="yli:2910155"/>
<dbReference type="PANTHER" id="PTHR46072:SF4">
    <property type="entry name" value="AMIDASE C550.07-RELATED"/>
    <property type="match status" value="1"/>
</dbReference>
<feature type="active site" description="Charge relay system" evidence="5">
    <location>
        <position position="223"/>
    </location>
</feature>
<dbReference type="SUPFAM" id="SSF75304">
    <property type="entry name" value="Amidase signature (AS) enzymes"/>
    <property type="match status" value="1"/>
</dbReference>
<evidence type="ECO:0000256" key="4">
    <source>
        <dbReference type="ARBA" id="ARBA00022801"/>
    </source>
</evidence>
<keyword evidence="4" id="KW-0378">Hydrolase</keyword>
<dbReference type="PANTHER" id="PTHR46072">
    <property type="entry name" value="AMIDASE-RELATED-RELATED"/>
    <property type="match status" value="1"/>
</dbReference>
<reference evidence="9 11" key="2">
    <citation type="submission" date="2018-07" db="EMBL/GenBank/DDBJ databases">
        <title>Draft Genome Assemblies for Five Robust Yarrowia lipolytica Strains Exhibiting High Lipid Production and Pentose Sugar Utilization and Sugar Alcohol Secretion from Undetoxified Lignocellulosic Biomass Hydrolysates.</title>
        <authorList>
            <consortium name="DOE Joint Genome Institute"/>
            <person name="Walker C."/>
            <person name="Ryu S."/>
            <person name="Na H."/>
            <person name="Zane M."/>
            <person name="LaButti K."/>
            <person name="Lipzen A."/>
            <person name="Haridas S."/>
            <person name="Barry K."/>
            <person name="Grigoriev I.V."/>
            <person name="Quarterman J."/>
            <person name="Slininger P."/>
            <person name="Dien B."/>
            <person name="Trinh C.T."/>
        </authorList>
    </citation>
    <scope>NUCLEOTIDE SEQUENCE [LARGE SCALE GENOMIC DNA]</scope>
    <source>
        <strain evidence="9 11">YB392</strain>
    </source>
</reference>
<dbReference type="VEuPathDB" id="FungiDB:YALI1_D27912g"/>
<evidence type="ECO:0000313" key="8">
    <source>
        <dbReference type="EMBL" id="AOW04444.1"/>
    </source>
</evidence>
<dbReference type="Proteomes" id="UP000182444">
    <property type="component" value="Chromosome 1D"/>
</dbReference>
<feature type="binding site" evidence="6">
    <location>
        <begin position="244"/>
        <end position="247"/>
    </location>
    <ligand>
        <name>substrate</name>
    </ligand>
</feature>
<evidence type="ECO:0000256" key="3">
    <source>
        <dbReference type="ARBA" id="ARBA00012922"/>
    </source>
</evidence>
<dbReference type="Gene3D" id="3.90.1300.10">
    <property type="entry name" value="Amidase signature (AS) domain"/>
    <property type="match status" value="1"/>
</dbReference>
<dbReference type="GO" id="GO:0004040">
    <property type="term" value="F:amidase activity"/>
    <property type="evidence" value="ECO:0007669"/>
    <property type="project" value="UniProtKB-EC"/>
</dbReference>
<evidence type="ECO:0000313" key="9">
    <source>
        <dbReference type="EMBL" id="RDW26153.1"/>
    </source>
</evidence>
<sequence length="561" mass="63063">MTDKTPLGTADHSETEFEHAKKIYEERLESSILRAYDLFPAPKDTPEWQVPDQLPLDVIPLFQSLVAPSDMEIVSLDGIDLITKLKDGSLNCVHVIGCFIRAAITAHKLVNCLTEVLPDLALKTAKQLDAERDSHEKYALYGLPISLKELISLSGLSCHAQNSYHIDRVVSRDSTLVSCLYSSGAIPYVRTNGPQILMSGESHSPLHGFTLNPHNTVLSSGGSSSGEGALISIGVSKLGLGTDIGGSVREPASFCGIYSLRPTFGRLSETGVDMMMAGNESIRSVCGPMTSDLRLIEAYMKDMGSKEVWRIDPSVDRWVWRTLDYGHMKKLRVGYCIDDGFVKAFPPIQKGILKLVEQLKGSAFEGMEVELTLYHPPSIATANKLLDAFYFPDGCERIKNHFYRFKEPITPQTQDILDGAREYTFEELWKMHQQRDEFRMDFHQDFTSKFDVVIYPVNNSVAPVFHTSKNLMYCGIWNLMDYPAVVVPTGAKVCDFSYEKTTEFRSELEKLCWKPWTENGADIYKNAPVCVQIVAPRWEDELAVNVAKWVDHKVNKKHWSE</sequence>
<dbReference type="EC" id="3.5.1.4" evidence="3"/>
<evidence type="ECO:0000313" key="11">
    <source>
        <dbReference type="Proteomes" id="UP000256601"/>
    </source>
</evidence>
<evidence type="ECO:0000256" key="5">
    <source>
        <dbReference type="PIRSR" id="PIRSR001221-1"/>
    </source>
</evidence>
<name>A0A1D8NFP5_YARLL</name>
<dbReference type="InterPro" id="IPR023631">
    <property type="entry name" value="Amidase_dom"/>
</dbReference>
<dbReference type="eggNOG" id="KOG1212">
    <property type="taxonomic scope" value="Eukaryota"/>
</dbReference>
<protein>
    <recommendedName>
        <fullName evidence="3">amidase</fullName>
        <ecNumber evidence="3">3.5.1.4</ecNumber>
    </recommendedName>
</protein>
<feature type="active site" description="Acyl-ester intermediate" evidence="5">
    <location>
        <position position="247"/>
    </location>
</feature>
<feature type="binding site" evidence="6">
    <location>
        <position position="197"/>
    </location>
    <ligand>
        <name>substrate</name>
    </ligand>
</feature>
<dbReference type="Pfam" id="PF01425">
    <property type="entry name" value="Amidase"/>
    <property type="match status" value="1"/>
</dbReference>
<dbReference type="Proteomes" id="UP000256601">
    <property type="component" value="Unassembled WGS sequence"/>
</dbReference>
<accession>A0A1D8NFP5</accession>
<proteinExistence type="inferred from homology"/>
<evidence type="ECO:0000256" key="6">
    <source>
        <dbReference type="PIRSR" id="PIRSR001221-2"/>
    </source>
</evidence>
<gene>
    <name evidence="9" type="ORF">B0I71DRAFT_131367</name>
    <name evidence="8" type="ORF">YALI1_D27912g</name>
</gene>
<comment type="similarity">
    <text evidence="2">Belongs to the amidase family.</text>
</comment>
<reference evidence="8 10" key="1">
    <citation type="journal article" date="2016" name="PLoS ONE">
        <title>Sequence Assembly of Yarrowia lipolytica Strain W29/CLIB89 Shows Transposable Element Diversity.</title>
        <authorList>
            <person name="Magnan C."/>
            <person name="Yu J."/>
            <person name="Chang I."/>
            <person name="Jahn E."/>
            <person name="Kanomata Y."/>
            <person name="Wu J."/>
            <person name="Zeller M."/>
            <person name="Oakes M."/>
            <person name="Baldi P."/>
            <person name="Sandmeyer S."/>
        </authorList>
    </citation>
    <scope>NUCLEOTIDE SEQUENCE [LARGE SCALE GENOMIC DNA]</scope>
    <source>
        <strain evidence="8">CLIB89</strain>
        <strain evidence="10">CLIB89(W29)</strain>
    </source>
</reference>
<feature type="binding site" evidence="6">
    <location>
        <position position="223"/>
    </location>
    <ligand>
        <name>substrate</name>
    </ligand>
</feature>
<dbReference type="InterPro" id="IPR036928">
    <property type="entry name" value="AS_sf"/>
</dbReference>
<evidence type="ECO:0000256" key="1">
    <source>
        <dbReference type="ARBA" id="ARBA00001311"/>
    </source>
</evidence>
<dbReference type="VEuPathDB" id="FungiDB:YALI0_D22110g"/>